<keyword evidence="5" id="KW-0520">NAD</keyword>
<evidence type="ECO:0000256" key="1">
    <source>
        <dbReference type="ARBA" id="ARBA00006541"/>
    </source>
</evidence>
<dbReference type="PRINTS" id="PR00084">
    <property type="entry name" value="MTLDHDRGNASE"/>
</dbReference>
<dbReference type="InterPro" id="IPR013328">
    <property type="entry name" value="6PGD_dom2"/>
</dbReference>
<dbReference type="InterPro" id="IPR023027">
    <property type="entry name" value="Mannitol_DH_CS"/>
</dbReference>
<name>A0A7K3WJJ9_9ACTN</name>
<dbReference type="GO" id="GO:0008926">
    <property type="term" value="F:mannitol-1-phosphate 5-dehydrogenase activity"/>
    <property type="evidence" value="ECO:0007669"/>
    <property type="project" value="UniProtKB-EC"/>
</dbReference>
<proteinExistence type="inferred from homology"/>
<dbReference type="Gene3D" id="1.10.1040.10">
    <property type="entry name" value="N-(1-d-carboxylethyl)-l-norvaline Dehydrogenase, domain 2"/>
    <property type="match status" value="1"/>
</dbReference>
<dbReference type="PROSITE" id="PS00974">
    <property type="entry name" value="MANNITOL_DHGENASE"/>
    <property type="match status" value="1"/>
</dbReference>
<dbReference type="InterPro" id="IPR036291">
    <property type="entry name" value="NAD(P)-bd_dom_sf"/>
</dbReference>
<evidence type="ECO:0000259" key="7">
    <source>
        <dbReference type="Pfam" id="PF01232"/>
    </source>
</evidence>
<reference evidence="9 10" key="1">
    <citation type="submission" date="2020-02" db="EMBL/GenBank/DDBJ databases">
        <title>The whole genome sequence of CPCC 205119.</title>
        <authorList>
            <person name="Jiang Z."/>
        </authorList>
    </citation>
    <scope>NUCLEOTIDE SEQUENCE [LARGE SCALE GENOMIC DNA]</scope>
    <source>
        <strain evidence="9 10">CPCC 205119</strain>
    </source>
</reference>
<evidence type="ECO:0000256" key="4">
    <source>
        <dbReference type="ARBA" id="ARBA00023002"/>
    </source>
</evidence>
<dbReference type="EMBL" id="JAAGWK010000039">
    <property type="protein sequence ID" value="NEL56637.1"/>
    <property type="molecule type" value="Genomic_DNA"/>
</dbReference>
<dbReference type="InterPro" id="IPR000669">
    <property type="entry name" value="Mannitol_DH"/>
</dbReference>
<dbReference type="AlphaFoldDB" id="A0A7K3WJJ9"/>
<comment type="similarity">
    <text evidence="1">Belongs to the mannitol dehydrogenase family.</text>
</comment>
<keyword evidence="10" id="KW-1185">Reference proteome</keyword>
<dbReference type="Proteomes" id="UP000470470">
    <property type="component" value="Unassembled WGS sequence"/>
</dbReference>
<dbReference type="SUPFAM" id="SSF51735">
    <property type="entry name" value="NAD(P)-binding Rossmann-fold domains"/>
    <property type="match status" value="1"/>
</dbReference>
<evidence type="ECO:0000256" key="2">
    <source>
        <dbReference type="ARBA" id="ARBA00012939"/>
    </source>
</evidence>
<dbReference type="InterPro" id="IPR013118">
    <property type="entry name" value="Mannitol_DH_C"/>
</dbReference>
<dbReference type="Gene3D" id="3.40.50.720">
    <property type="entry name" value="NAD(P)-binding Rossmann-like Domain"/>
    <property type="match status" value="1"/>
</dbReference>
<dbReference type="InterPro" id="IPR008927">
    <property type="entry name" value="6-PGluconate_DH-like_C_sf"/>
</dbReference>
<dbReference type="PANTHER" id="PTHR43362:SF1">
    <property type="entry name" value="MANNITOL DEHYDROGENASE 2-RELATED"/>
    <property type="match status" value="1"/>
</dbReference>
<accession>A0A7K3WJJ9</accession>
<dbReference type="InterPro" id="IPR050988">
    <property type="entry name" value="Mannitol_DH/Oxidoreductase"/>
</dbReference>
<sequence length="512" mass="55070">MLATTPGPVSPRRAPARTRAALPLSDATLPAIAARVPVPTYDRTALVPAVVHIGVGSFHRAHQALYLDELAAAGDTGWGVVGVGLRSTEMGEVLSGQDGLYTLVERGPDGERARVVGSLVDYLHAPEDPQAVLGRLADPRTRLVTLTVTGGGYFVDDQGAFTADDPDVQQDLADPQRPSTVVGFLVEALARRRDTGTGPFTVLSCDNLPDSGRSARTAVVSFARLRDAALADWIDTHVTFPSSMVDRITPQTSPEERDAFERTYGVADRWPVLSEPFRQWVVEDDFCAGRPPLDRVGVQFVDDVTPHKRVKTRLLNGGHCALGYLGTLAGHTASDEATADPVIGGYLERLLVEEIGPLLPVVEGMELPGYCDSLMARFANPAIADPLARLCRRGSTKMPSYLLPSLREAREQGRPHGLLVLAVAAWLRYLRGTDLQGRPLQVQDAHAERLGELARQGGDDPRPLLGERSVFGRLGDDEELVAEIGETLAALSRDGVAATVAACLMNPLEETR</sequence>
<dbReference type="InterPro" id="IPR013131">
    <property type="entry name" value="Mannitol_DH_N"/>
</dbReference>
<dbReference type="SUPFAM" id="SSF48179">
    <property type="entry name" value="6-phosphogluconate dehydrogenase C-terminal domain-like"/>
    <property type="match status" value="1"/>
</dbReference>
<evidence type="ECO:0000313" key="10">
    <source>
        <dbReference type="Proteomes" id="UP000470470"/>
    </source>
</evidence>
<protein>
    <recommendedName>
        <fullName evidence="3">Mannitol-1-phosphate 5-dehydrogenase</fullName>
        <ecNumber evidence="2">1.1.1.17</ecNumber>
    </recommendedName>
</protein>
<comment type="caution">
    <text evidence="9">The sequence shown here is derived from an EMBL/GenBank/DDBJ whole genome shotgun (WGS) entry which is preliminary data.</text>
</comment>
<dbReference type="EC" id="1.1.1.17" evidence="2"/>
<feature type="domain" description="Mannitol dehydrogenase N-terminal" evidence="7">
    <location>
        <begin position="49"/>
        <end position="294"/>
    </location>
</feature>
<evidence type="ECO:0000256" key="3">
    <source>
        <dbReference type="ARBA" id="ARBA00016219"/>
    </source>
</evidence>
<keyword evidence="4" id="KW-0560">Oxidoreductase</keyword>
<evidence type="ECO:0000256" key="6">
    <source>
        <dbReference type="ARBA" id="ARBA00048615"/>
    </source>
</evidence>
<dbReference type="Pfam" id="PF01232">
    <property type="entry name" value="Mannitol_dh"/>
    <property type="match status" value="1"/>
</dbReference>
<feature type="domain" description="Mannitol dehydrogenase C-terminal" evidence="8">
    <location>
        <begin position="303"/>
        <end position="491"/>
    </location>
</feature>
<evidence type="ECO:0000259" key="8">
    <source>
        <dbReference type="Pfam" id="PF08125"/>
    </source>
</evidence>
<dbReference type="PANTHER" id="PTHR43362">
    <property type="entry name" value="MANNITOL DEHYDROGENASE DSF1-RELATED"/>
    <property type="match status" value="1"/>
</dbReference>
<evidence type="ECO:0000313" key="9">
    <source>
        <dbReference type="EMBL" id="NEL56637.1"/>
    </source>
</evidence>
<dbReference type="RefSeq" id="WP_162393675.1">
    <property type="nucleotide sequence ID" value="NZ_JAABOZ010000016.1"/>
</dbReference>
<gene>
    <name evidence="9" type="ORF">G1H19_21960</name>
</gene>
<evidence type="ECO:0000256" key="5">
    <source>
        <dbReference type="ARBA" id="ARBA00023027"/>
    </source>
</evidence>
<dbReference type="GO" id="GO:0019594">
    <property type="term" value="P:mannitol metabolic process"/>
    <property type="evidence" value="ECO:0007669"/>
    <property type="project" value="InterPro"/>
</dbReference>
<comment type="catalytic activity">
    <reaction evidence="6">
        <text>D-mannitol 1-phosphate + NAD(+) = beta-D-fructose 6-phosphate + NADH + H(+)</text>
        <dbReference type="Rhea" id="RHEA:19661"/>
        <dbReference type="ChEBI" id="CHEBI:15378"/>
        <dbReference type="ChEBI" id="CHEBI:57540"/>
        <dbReference type="ChEBI" id="CHEBI:57634"/>
        <dbReference type="ChEBI" id="CHEBI:57945"/>
        <dbReference type="ChEBI" id="CHEBI:61381"/>
        <dbReference type="EC" id="1.1.1.17"/>
    </reaction>
</comment>
<dbReference type="Pfam" id="PF08125">
    <property type="entry name" value="Mannitol_dh_C"/>
    <property type="match status" value="1"/>
</dbReference>
<organism evidence="9 10">
    <name type="scientific">Goekera deserti</name>
    <dbReference type="NCBI Taxonomy" id="2497753"/>
    <lineage>
        <taxon>Bacteria</taxon>
        <taxon>Bacillati</taxon>
        <taxon>Actinomycetota</taxon>
        <taxon>Actinomycetes</taxon>
        <taxon>Geodermatophilales</taxon>
        <taxon>Geodermatophilaceae</taxon>
        <taxon>Goekera</taxon>
    </lineage>
</organism>